<evidence type="ECO:0000313" key="2">
    <source>
        <dbReference type="EMBL" id="GIY50735.1"/>
    </source>
</evidence>
<accession>A0AAV4TZG0</accession>
<dbReference type="AlphaFoldDB" id="A0AAV4TZG0"/>
<name>A0AAV4TZG0_9ARAC</name>
<comment type="caution">
    <text evidence="2">The sequence shown here is derived from an EMBL/GenBank/DDBJ whole genome shotgun (WGS) entry which is preliminary data.</text>
</comment>
<reference evidence="2 3" key="1">
    <citation type="submission" date="2021-06" db="EMBL/GenBank/DDBJ databases">
        <title>Caerostris darwini draft genome.</title>
        <authorList>
            <person name="Kono N."/>
            <person name="Arakawa K."/>
        </authorList>
    </citation>
    <scope>NUCLEOTIDE SEQUENCE [LARGE SCALE GENOMIC DNA]</scope>
</reference>
<feature type="compositionally biased region" description="Basic and acidic residues" evidence="1">
    <location>
        <begin position="17"/>
        <end position="33"/>
    </location>
</feature>
<feature type="region of interest" description="Disordered" evidence="1">
    <location>
        <begin position="1"/>
        <end position="48"/>
    </location>
</feature>
<feature type="region of interest" description="Disordered" evidence="1">
    <location>
        <begin position="78"/>
        <end position="110"/>
    </location>
</feature>
<proteinExistence type="predicted"/>
<evidence type="ECO:0000256" key="1">
    <source>
        <dbReference type="SAM" id="MobiDB-lite"/>
    </source>
</evidence>
<organism evidence="2 3">
    <name type="scientific">Caerostris darwini</name>
    <dbReference type="NCBI Taxonomy" id="1538125"/>
    <lineage>
        <taxon>Eukaryota</taxon>
        <taxon>Metazoa</taxon>
        <taxon>Ecdysozoa</taxon>
        <taxon>Arthropoda</taxon>
        <taxon>Chelicerata</taxon>
        <taxon>Arachnida</taxon>
        <taxon>Araneae</taxon>
        <taxon>Araneomorphae</taxon>
        <taxon>Entelegynae</taxon>
        <taxon>Araneoidea</taxon>
        <taxon>Araneidae</taxon>
        <taxon>Caerostris</taxon>
    </lineage>
</organism>
<gene>
    <name evidence="2" type="ORF">CDAR_254181</name>
</gene>
<dbReference type="EMBL" id="BPLQ01010437">
    <property type="protein sequence ID" value="GIY50735.1"/>
    <property type="molecule type" value="Genomic_DNA"/>
</dbReference>
<evidence type="ECO:0000313" key="3">
    <source>
        <dbReference type="Proteomes" id="UP001054837"/>
    </source>
</evidence>
<sequence length="110" mass="12491">MEIRSTWTKIRQIGQKSENHRGPSPKSTEEVSRRSTPLSRHPFAPGDLNLHLTEDRFIHREQLFFKAQLNVELCDENSSSIFNQPGVNSTGTSNSAPHPNHPHQSPTLHM</sequence>
<dbReference type="Proteomes" id="UP001054837">
    <property type="component" value="Unassembled WGS sequence"/>
</dbReference>
<keyword evidence="3" id="KW-1185">Reference proteome</keyword>
<protein>
    <submittedName>
        <fullName evidence="2">Uncharacterized protein</fullName>
    </submittedName>
</protein>